<dbReference type="Proteomes" id="UP000192247">
    <property type="component" value="Unassembled WGS sequence"/>
</dbReference>
<gene>
    <name evidence="1" type="ORF">BIW11_02693</name>
</gene>
<protein>
    <submittedName>
        <fullName evidence="1">Short-chain dehydrogenase TIC 32</fullName>
    </submittedName>
</protein>
<dbReference type="EMBL" id="MNPL01001975">
    <property type="protein sequence ID" value="OQR78642.1"/>
    <property type="molecule type" value="Genomic_DNA"/>
</dbReference>
<reference evidence="1 2" key="1">
    <citation type="journal article" date="2017" name="Gigascience">
        <title>Draft genome of the honey bee ectoparasitic mite, Tropilaelaps mercedesae, is shaped by the parasitic life history.</title>
        <authorList>
            <person name="Dong X."/>
            <person name="Armstrong S.D."/>
            <person name="Xia D."/>
            <person name="Makepeace B.L."/>
            <person name="Darby A.C."/>
            <person name="Kadowaki T."/>
        </authorList>
    </citation>
    <scope>NUCLEOTIDE SEQUENCE [LARGE SCALE GENOMIC DNA]</scope>
    <source>
        <strain evidence="1">Wuxi-XJTLU</strain>
    </source>
</reference>
<dbReference type="AlphaFoldDB" id="A0A1V9XYX5"/>
<accession>A0A1V9XYX5</accession>
<sequence>MLTHFTQVIKDCKVYDPSDAEFLRRTRSVNMSERVWDVAEQLVEDKLDKYLELWNAIIAARTVNSVNVRTTTRCSSLMNICSPQPVAYALKMQDDPFRFPGRALNRTRFKVKAASCYSDQSWPVNDWKIRWADTFRTHLAARFGRISPQTEGRGMPKERRGALAASNIRSDVAM</sequence>
<dbReference type="InParanoid" id="A0A1V9XYX5"/>
<evidence type="ECO:0000313" key="1">
    <source>
        <dbReference type="EMBL" id="OQR78642.1"/>
    </source>
</evidence>
<organism evidence="1 2">
    <name type="scientific">Tropilaelaps mercedesae</name>
    <dbReference type="NCBI Taxonomy" id="418985"/>
    <lineage>
        <taxon>Eukaryota</taxon>
        <taxon>Metazoa</taxon>
        <taxon>Ecdysozoa</taxon>
        <taxon>Arthropoda</taxon>
        <taxon>Chelicerata</taxon>
        <taxon>Arachnida</taxon>
        <taxon>Acari</taxon>
        <taxon>Parasitiformes</taxon>
        <taxon>Mesostigmata</taxon>
        <taxon>Gamasina</taxon>
        <taxon>Dermanyssoidea</taxon>
        <taxon>Laelapidae</taxon>
        <taxon>Tropilaelaps</taxon>
    </lineage>
</organism>
<proteinExistence type="predicted"/>
<evidence type="ECO:0000313" key="2">
    <source>
        <dbReference type="Proteomes" id="UP000192247"/>
    </source>
</evidence>
<keyword evidence="2" id="KW-1185">Reference proteome</keyword>
<comment type="caution">
    <text evidence="1">The sequence shown here is derived from an EMBL/GenBank/DDBJ whole genome shotgun (WGS) entry which is preliminary data.</text>
</comment>
<name>A0A1V9XYX5_9ACAR</name>